<evidence type="ECO:0000256" key="10">
    <source>
        <dbReference type="ARBA" id="ARBA00023136"/>
    </source>
</evidence>
<keyword evidence="7 12" id="KW-0812">Transmembrane</keyword>
<reference evidence="13 14" key="1">
    <citation type="submission" date="2014-04" db="EMBL/GenBank/DDBJ databases">
        <authorList>
            <consortium name="DOE Joint Genome Institute"/>
            <person name="Kuo A."/>
            <person name="Zuccaro A."/>
            <person name="Kohler A."/>
            <person name="Nagy L.G."/>
            <person name="Floudas D."/>
            <person name="Copeland A."/>
            <person name="Barry K.W."/>
            <person name="Cichocki N."/>
            <person name="Veneault-Fourrey C."/>
            <person name="LaButti K."/>
            <person name="Lindquist E.A."/>
            <person name="Lipzen A."/>
            <person name="Lundell T."/>
            <person name="Morin E."/>
            <person name="Murat C."/>
            <person name="Sun H."/>
            <person name="Tunlid A."/>
            <person name="Henrissat B."/>
            <person name="Grigoriev I.V."/>
            <person name="Hibbett D.S."/>
            <person name="Martin F."/>
            <person name="Nordberg H.P."/>
            <person name="Cantor M.N."/>
            <person name="Hua S.X."/>
        </authorList>
    </citation>
    <scope>NUCLEOTIDE SEQUENCE [LARGE SCALE GENOMIC DNA]</scope>
    <source>
        <strain evidence="13 14">MAFF 305830</strain>
    </source>
</reference>
<name>A0A0C2XV53_SERVB</name>
<keyword evidence="8" id="KW-0256">Endoplasmic reticulum</keyword>
<evidence type="ECO:0000256" key="6">
    <source>
        <dbReference type="ARBA" id="ARBA00022679"/>
    </source>
</evidence>
<evidence type="ECO:0000256" key="2">
    <source>
        <dbReference type="ARBA" id="ARBA00004922"/>
    </source>
</evidence>
<comment type="subcellular location">
    <subcellularLocation>
        <location evidence="1">Endoplasmic reticulum membrane</location>
        <topology evidence="1">Single-pass membrane protein</topology>
    </subcellularLocation>
</comment>
<dbReference type="GO" id="GO:0005789">
    <property type="term" value="C:endoplasmic reticulum membrane"/>
    <property type="evidence" value="ECO:0007669"/>
    <property type="project" value="UniProtKB-SubCell"/>
</dbReference>
<evidence type="ECO:0000256" key="9">
    <source>
        <dbReference type="ARBA" id="ARBA00022989"/>
    </source>
</evidence>
<evidence type="ECO:0000256" key="11">
    <source>
        <dbReference type="ARBA" id="ARBA00024899"/>
    </source>
</evidence>
<protein>
    <recommendedName>
        <fullName evidence="4">Chitobiosyldiphosphodolichol beta-mannosyltransferase</fullName>
        <ecNumber evidence="3">2.4.1.142</ecNumber>
    </recommendedName>
</protein>
<comment type="function">
    <text evidence="11">Participates in the formation of the lipid-linked precursor oligosaccharide for N-glycosylation. Involved in assembling the dolichol-pyrophosphate-GlcNAc(2)-Man(5) intermediate on the cytoplasmic surface of the ER.</text>
</comment>
<evidence type="ECO:0000256" key="4">
    <source>
        <dbReference type="ARBA" id="ARBA00015841"/>
    </source>
</evidence>
<keyword evidence="14" id="KW-1185">Reference proteome</keyword>
<dbReference type="EMBL" id="KN824279">
    <property type="protein sequence ID" value="KIM32767.1"/>
    <property type="molecule type" value="Genomic_DNA"/>
</dbReference>
<dbReference type="Proteomes" id="UP000054097">
    <property type="component" value="Unassembled WGS sequence"/>
</dbReference>
<dbReference type="PANTHER" id="PTHR13036:SF0">
    <property type="entry name" value="CHITOBIOSYLDIPHOSPHODOLICHOL BETA-MANNOSYLTRANSFERASE"/>
    <property type="match status" value="1"/>
</dbReference>
<accession>A0A0C2XV53</accession>
<reference evidence="14" key="2">
    <citation type="submission" date="2015-01" db="EMBL/GenBank/DDBJ databases">
        <title>Evolutionary Origins and Diversification of the Mycorrhizal Mutualists.</title>
        <authorList>
            <consortium name="DOE Joint Genome Institute"/>
            <consortium name="Mycorrhizal Genomics Consortium"/>
            <person name="Kohler A."/>
            <person name="Kuo A."/>
            <person name="Nagy L.G."/>
            <person name="Floudas D."/>
            <person name="Copeland A."/>
            <person name="Barry K.W."/>
            <person name="Cichocki N."/>
            <person name="Veneault-Fourrey C."/>
            <person name="LaButti K."/>
            <person name="Lindquist E.A."/>
            <person name="Lipzen A."/>
            <person name="Lundell T."/>
            <person name="Morin E."/>
            <person name="Murat C."/>
            <person name="Riley R."/>
            <person name="Ohm R."/>
            <person name="Sun H."/>
            <person name="Tunlid A."/>
            <person name="Henrissat B."/>
            <person name="Grigoriev I.V."/>
            <person name="Hibbett D.S."/>
            <person name="Martin F."/>
        </authorList>
    </citation>
    <scope>NUCLEOTIDE SEQUENCE [LARGE SCALE GENOMIC DNA]</scope>
    <source>
        <strain evidence="14">MAFF 305830</strain>
    </source>
</reference>
<dbReference type="OrthoDB" id="614844at2759"/>
<dbReference type="GO" id="GO:0004578">
    <property type="term" value="F:chitobiosyldiphosphodolichol beta-mannosyltransferase activity"/>
    <property type="evidence" value="ECO:0007669"/>
    <property type="project" value="UniProtKB-EC"/>
</dbReference>
<dbReference type="Gene3D" id="3.40.50.2000">
    <property type="entry name" value="Glycogen Phosphorylase B"/>
    <property type="match status" value="1"/>
</dbReference>
<dbReference type="PANTHER" id="PTHR13036">
    <property type="entry name" value="BETA1,4 MANNOSYLTRANSFERASE"/>
    <property type="match status" value="1"/>
</dbReference>
<dbReference type="SUPFAM" id="SSF53756">
    <property type="entry name" value="UDP-Glycosyltransferase/glycogen phosphorylase"/>
    <property type="match status" value="1"/>
</dbReference>
<gene>
    <name evidence="13" type="ORF">M408DRAFT_312971</name>
</gene>
<evidence type="ECO:0000256" key="3">
    <source>
        <dbReference type="ARBA" id="ARBA00012611"/>
    </source>
</evidence>
<dbReference type="EC" id="2.4.1.142" evidence="3"/>
<evidence type="ECO:0000256" key="1">
    <source>
        <dbReference type="ARBA" id="ARBA00004389"/>
    </source>
</evidence>
<evidence type="ECO:0000256" key="12">
    <source>
        <dbReference type="SAM" id="Phobius"/>
    </source>
</evidence>
<evidence type="ECO:0000256" key="8">
    <source>
        <dbReference type="ARBA" id="ARBA00022824"/>
    </source>
</evidence>
<keyword evidence="5" id="KW-0328">Glycosyltransferase</keyword>
<keyword evidence="9 12" id="KW-1133">Transmembrane helix</keyword>
<evidence type="ECO:0000256" key="5">
    <source>
        <dbReference type="ARBA" id="ARBA00022676"/>
    </source>
</evidence>
<evidence type="ECO:0000313" key="13">
    <source>
        <dbReference type="EMBL" id="KIM32767.1"/>
    </source>
</evidence>
<dbReference type="InterPro" id="IPR026051">
    <property type="entry name" value="ALG1-like"/>
</dbReference>
<dbReference type="AlphaFoldDB" id="A0A0C2XV53"/>
<sequence length="552" mass="62594">MEYDPTLGWDLALSVQLLLAAGFILFVYRVVRISQRDARTGGPEYRSVAILVLGDIGRSPRMMYHAQSFASFNFQTFIIGYRGSKPLSSLLSMSHVKFLYISEPPKFIAKLPRVLFLLLAPLKVAHQVWSILDAFIFKIESAPQYIIVQNPPTIPSLAIVWLVSRLRGSKVIIDWHNLGYTILAMRLGEKSRIVALAKKFEQTFGRSAYAHLFVTNAMKDFLVKNWDLKGHKVVVHDRPPAHFHQCTPSEIHDLFVRLMPFIDTDLSFFPKFRLPSTTPFTEVVKSPNPLSLVTNTSLLEPRTMPSLRHERPALLITSTSWTPDEDFSMLLEALRIYEAKARACASAGLKGKKQVLPKVLMFVTGKGPLRAHYMREIQRIRDEEKWEWVRCMSLWLEPDDYPRLLGSCDIGISLHSSSSALDLPMKIVDMFGCHLPVCALDFSCLNELVKDGKNGLVFKDAQGLAGHLESLLLGFPDSGKLDQLRASFSAPATSPSARSRHAWGSWDENWDETVKPLVMPQEYVHRADEWLQGFAERKRLHPTESDRSSVDY</sequence>
<feature type="transmembrane region" description="Helical" evidence="12">
    <location>
        <begin position="12"/>
        <end position="31"/>
    </location>
</feature>
<evidence type="ECO:0000313" key="14">
    <source>
        <dbReference type="Proteomes" id="UP000054097"/>
    </source>
</evidence>
<dbReference type="STRING" id="933852.A0A0C2XV53"/>
<keyword evidence="6 13" id="KW-0808">Transferase</keyword>
<organism evidence="13 14">
    <name type="scientific">Serendipita vermifera MAFF 305830</name>
    <dbReference type="NCBI Taxonomy" id="933852"/>
    <lineage>
        <taxon>Eukaryota</taxon>
        <taxon>Fungi</taxon>
        <taxon>Dikarya</taxon>
        <taxon>Basidiomycota</taxon>
        <taxon>Agaricomycotina</taxon>
        <taxon>Agaricomycetes</taxon>
        <taxon>Sebacinales</taxon>
        <taxon>Serendipitaceae</taxon>
        <taxon>Serendipita</taxon>
    </lineage>
</organism>
<evidence type="ECO:0000256" key="7">
    <source>
        <dbReference type="ARBA" id="ARBA00022692"/>
    </source>
</evidence>
<keyword evidence="10 12" id="KW-0472">Membrane</keyword>
<proteinExistence type="predicted"/>
<dbReference type="Pfam" id="PF13692">
    <property type="entry name" value="Glyco_trans_1_4"/>
    <property type="match status" value="1"/>
</dbReference>
<comment type="pathway">
    <text evidence="2">Protein modification; protein glycosylation.</text>
</comment>
<dbReference type="HOGENOM" id="CLU_012079_1_1_1"/>